<dbReference type="AlphaFoldDB" id="A0A382BFN9"/>
<gene>
    <name evidence="3" type="ORF">METZ01_LOCUS165472</name>
</gene>
<sequence>MSSWGSFSAAIARQRREEMEAELERRRLEDLRARSVELSNQIRQSIAKLSSAGLAGLVDKELLAIEDSIRNEPGTLIEEHQLANLQRARAEISHLTELANLRMKKREATLNQSRILLDALRLELVEVAAILGDDYARQIGVLVSKVELRLSRVDESMEDGLDSFISDIQAEADAIKQDAEERITSEEIRRHIVGSLVSSMREVGLVVGGPKILSESDKVAVVGTMASGRRVRFDVGDSGCMEFNLDGYEGRECADHLDQILIQMRSRFDVETGPMQYNWKSPDRISKGSKGHPSGGSTREMGGGYHE</sequence>
<accession>A0A382BFN9</accession>
<organism evidence="3">
    <name type="scientific">marine metagenome</name>
    <dbReference type="NCBI Taxonomy" id="408172"/>
    <lineage>
        <taxon>unclassified sequences</taxon>
        <taxon>metagenomes</taxon>
        <taxon>ecological metagenomes</taxon>
    </lineage>
</organism>
<keyword evidence="1" id="KW-0175">Coiled coil</keyword>
<name>A0A382BFN9_9ZZZZ</name>
<feature type="region of interest" description="Disordered" evidence="2">
    <location>
        <begin position="278"/>
        <end position="307"/>
    </location>
</feature>
<protein>
    <submittedName>
        <fullName evidence="3">Uncharacterized protein</fullName>
    </submittedName>
</protein>
<evidence type="ECO:0000256" key="2">
    <source>
        <dbReference type="SAM" id="MobiDB-lite"/>
    </source>
</evidence>
<proteinExistence type="predicted"/>
<reference evidence="3" key="1">
    <citation type="submission" date="2018-05" db="EMBL/GenBank/DDBJ databases">
        <authorList>
            <person name="Lanie J.A."/>
            <person name="Ng W.-L."/>
            <person name="Kazmierczak K.M."/>
            <person name="Andrzejewski T.M."/>
            <person name="Davidsen T.M."/>
            <person name="Wayne K.J."/>
            <person name="Tettelin H."/>
            <person name="Glass J.I."/>
            <person name="Rusch D."/>
            <person name="Podicherti R."/>
            <person name="Tsui H.-C.T."/>
            <person name="Winkler M.E."/>
        </authorList>
    </citation>
    <scope>NUCLEOTIDE SEQUENCE</scope>
</reference>
<dbReference type="EMBL" id="UINC01029613">
    <property type="protein sequence ID" value="SVB12618.1"/>
    <property type="molecule type" value="Genomic_DNA"/>
</dbReference>
<feature type="coiled-coil region" evidence="1">
    <location>
        <begin position="9"/>
        <end position="48"/>
    </location>
</feature>
<evidence type="ECO:0000256" key="1">
    <source>
        <dbReference type="SAM" id="Coils"/>
    </source>
</evidence>
<evidence type="ECO:0000313" key="3">
    <source>
        <dbReference type="EMBL" id="SVB12618.1"/>
    </source>
</evidence>